<dbReference type="AlphaFoldDB" id="A0A1R4LTH4"/>
<proteinExistence type="predicted"/>
<reference evidence="2" key="1">
    <citation type="submission" date="2017-02" db="EMBL/GenBank/DDBJ databases">
        <authorList>
            <person name="Rodrigo-Torres L."/>
            <person name="Arahal R.D."/>
            <person name="Lucena T."/>
        </authorList>
    </citation>
    <scope>NUCLEOTIDE SEQUENCE [LARGE SCALE GENOMIC DNA]</scope>
    <source>
        <strain evidence="2">CECT 7878</strain>
    </source>
</reference>
<sequence>MKQENRFVADLYHLLSPFMDKDKDLYLCMDGGGAKHHAASEHGKLEDAVLPDIWFCLVGQEKHIGIEAKVFDSNNLSFRQMQIQSWRSDGNGIYTPNFWVATNRELTEYKCWFHKTMVARLDTTMSTVDNVSLSMSKYPADHESNTIQELALFILQNQYKSA</sequence>
<gene>
    <name evidence="1" type="ORF">VR7878_03705</name>
</gene>
<dbReference type="EMBL" id="FULE01000057">
    <property type="protein sequence ID" value="SJN59808.1"/>
    <property type="molecule type" value="Genomic_DNA"/>
</dbReference>
<dbReference type="OrthoDB" id="9805815at2"/>
<protein>
    <submittedName>
        <fullName evidence="1">Uncharacterized protein</fullName>
    </submittedName>
</protein>
<evidence type="ECO:0000313" key="2">
    <source>
        <dbReference type="Proteomes" id="UP000188276"/>
    </source>
</evidence>
<name>A0A1R4LTH4_VIBR1</name>
<evidence type="ECO:0000313" key="1">
    <source>
        <dbReference type="EMBL" id="SJN59808.1"/>
    </source>
</evidence>
<accession>A0A1R4LTH4</accession>
<dbReference type="RefSeq" id="WP_077337553.1">
    <property type="nucleotide sequence ID" value="NZ_FULE01000057.1"/>
</dbReference>
<dbReference type="Proteomes" id="UP000188276">
    <property type="component" value="Unassembled WGS sequence"/>
</dbReference>
<organism evidence="1 2">
    <name type="scientific">Vibrio ruber (strain DSM 16370 / JCM 11486 / BCRC 17186 / CECT 7878 / LMG 23124 / VR1)</name>
    <dbReference type="NCBI Taxonomy" id="1123498"/>
    <lineage>
        <taxon>Bacteria</taxon>
        <taxon>Pseudomonadati</taxon>
        <taxon>Pseudomonadota</taxon>
        <taxon>Gammaproteobacteria</taxon>
        <taxon>Vibrionales</taxon>
        <taxon>Vibrionaceae</taxon>
        <taxon>Vibrio</taxon>
    </lineage>
</organism>
<keyword evidence="2" id="KW-1185">Reference proteome</keyword>
<dbReference type="STRING" id="1123498.VR7878_03705"/>